<evidence type="ECO:0000259" key="8">
    <source>
        <dbReference type="PROSITE" id="PS50850"/>
    </source>
</evidence>
<dbReference type="CDD" id="cd06173">
    <property type="entry name" value="MFS_MefA_like"/>
    <property type="match status" value="1"/>
</dbReference>
<evidence type="ECO:0000256" key="2">
    <source>
        <dbReference type="ARBA" id="ARBA00022448"/>
    </source>
</evidence>
<dbReference type="RefSeq" id="WP_058527461.1">
    <property type="nucleotide sequence ID" value="NZ_CAAAHY010000026.1"/>
</dbReference>
<feature type="transmembrane region" description="Helical" evidence="7">
    <location>
        <begin position="332"/>
        <end position="356"/>
    </location>
</feature>
<evidence type="ECO:0000256" key="5">
    <source>
        <dbReference type="ARBA" id="ARBA00022989"/>
    </source>
</evidence>
<evidence type="ECO:0000256" key="1">
    <source>
        <dbReference type="ARBA" id="ARBA00004651"/>
    </source>
</evidence>
<dbReference type="GO" id="GO:0005886">
    <property type="term" value="C:plasma membrane"/>
    <property type="evidence" value="ECO:0007669"/>
    <property type="project" value="UniProtKB-SubCell"/>
</dbReference>
<feature type="transmembrane region" description="Helical" evidence="7">
    <location>
        <begin position="54"/>
        <end position="75"/>
    </location>
</feature>
<dbReference type="PROSITE" id="PS50850">
    <property type="entry name" value="MFS"/>
    <property type="match status" value="1"/>
</dbReference>
<evidence type="ECO:0000256" key="3">
    <source>
        <dbReference type="ARBA" id="ARBA00022475"/>
    </source>
</evidence>
<feature type="transmembrane region" description="Helical" evidence="7">
    <location>
        <begin position="142"/>
        <end position="168"/>
    </location>
</feature>
<reference evidence="9 10" key="1">
    <citation type="submission" date="2015-11" db="EMBL/GenBank/DDBJ databases">
        <title>Genomic analysis of 38 Legionella species identifies large and diverse effector repertoires.</title>
        <authorList>
            <person name="Burstein D."/>
            <person name="Amaro F."/>
            <person name="Zusman T."/>
            <person name="Lifshitz Z."/>
            <person name="Cohen O."/>
            <person name="Gilbert J.A."/>
            <person name="Pupko T."/>
            <person name="Shuman H.A."/>
            <person name="Segal G."/>
        </authorList>
    </citation>
    <scope>NUCLEOTIDE SEQUENCE [LARGE SCALE GENOMIC DNA]</scope>
    <source>
        <strain evidence="9 10">SE-32A-C8</strain>
    </source>
</reference>
<dbReference type="SUPFAM" id="SSF103473">
    <property type="entry name" value="MFS general substrate transporter"/>
    <property type="match status" value="1"/>
</dbReference>
<feature type="transmembrane region" description="Helical" evidence="7">
    <location>
        <begin position="294"/>
        <end position="312"/>
    </location>
</feature>
<dbReference type="PANTHER" id="PTHR43266">
    <property type="entry name" value="MACROLIDE-EFFLUX PROTEIN"/>
    <property type="match status" value="1"/>
</dbReference>
<evidence type="ECO:0000256" key="7">
    <source>
        <dbReference type="SAM" id="Phobius"/>
    </source>
</evidence>
<evidence type="ECO:0000313" key="9">
    <source>
        <dbReference type="EMBL" id="KTC94176.1"/>
    </source>
</evidence>
<dbReference type="Proteomes" id="UP000054773">
    <property type="component" value="Unassembled WGS sequence"/>
</dbReference>
<sequence>MTLSEVYLLKKRKFLPLFITQFFGAFNDNAFKLSMLTLISYHLASSQSHSEFYQALSGALFILPFFLFSATSGQLADKYDKAMMTKIIKVFELVLMVIGSVAFKLQSMTLLLLVLMGMGIHSTFFCPIKYAILPDHLAREELLGATALIEASTFIAILLGTTLGALTIGTTHSHVGYAIGLVISAALAGLVASWFIPPAPGKASVAIDWHVWRATLTMMRLTFANRVTLPAILTISWFWLIGAVITTKLPDYTHYVLRADTTVFALFLALFSIGIALGSLSIGHFLKGIITLKYVPPAMLLLSLFAMTLYWITPAVDEQLPLQSLGRFLLHFSNWLVAFDFFLFAFSAGLFIVPLYTFIQVSCPEHERARTVAANNILNALAMVVGSVLLMILIHFKMSIAFLFLLLGVFNAIAAMVLWWGIRRH</sequence>
<dbReference type="Gene3D" id="1.20.1250.20">
    <property type="entry name" value="MFS general substrate transporter like domains"/>
    <property type="match status" value="1"/>
</dbReference>
<dbReference type="GO" id="GO:0016746">
    <property type="term" value="F:acyltransferase activity"/>
    <property type="evidence" value="ECO:0007669"/>
    <property type="project" value="UniProtKB-KW"/>
</dbReference>
<dbReference type="GO" id="GO:0022857">
    <property type="term" value="F:transmembrane transporter activity"/>
    <property type="evidence" value="ECO:0007669"/>
    <property type="project" value="InterPro"/>
</dbReference>
<dbReference type="STRING" id="448.Lery_2343"/>
<comment type="subcellular location">
    <subcellularLocation>
        <location evidence="1">Cell membrane</location>
        <topology evidence="1">Multi-pass membrane protein</topology>
    </subcellularLocation>
</comment>
<keyword evidence="6 7" id="KW-0472">Membrane</keyword>
<dbReference type="InterPro" id="IPR020846">
    <property type="entry name" value="MFS_dom"/>
</dbReference>
<keyword evidence="5 7" id="KW-1133">Transmembrane helix</keyword>
<keyword evidence="3" id="KW-1003">Cell membrane</keyword>
<dbReference type="InterPro" id="IPR011701">
    <property type="entry name" value="MFS"/>
</dbReference>
<keyword evidence="2" id="KW-0813">Transport</keyword>
<feature type="transmembrane region" description="Helical" evidence="7">
    <location>
        <begin position="174"/>
        <end position="196"/>
    </location>
</feature>
<organism evidence="9 10">
    <name type="scientific">Legionella erythra</name>
    <dbReference type="NCBI Taxonomy" id="448"/>
    <lineage>
        <taxon>Bacteria</taxon>
        <taxon>Pseudomonadati</taxon>
        <taxon>Pseudomonadota</taxon>
        <taxon>Gammaproteobacteria</taxon>
        <taxon>Legionellales</taxon>
        <taxon>Legionellaceae</taxon>
        <taxon>Legionella</taxon>
    </lineage>
</organism>
<feature type="transmembrane region" description="Helical" evidence="7">
    <location>
        <begin position="87"/>
        <end position="103"/>
    </location>
</feature>
<keyword evidence="9" id="KW-0808">Transferase</keyword>
<dbReference type="PANTHER" id="PTHR43266:SF2">
    <property type="entry name" value="MAJOR FACILITATOR SUPERFAMILY (MFS) PROFILE DOMAIN-CONTAINING PROTEIN"/>
    <property type="match status" value="1"/>
</dbReference>
<protein>
    <submittedName>
        <fullName evidence="9">2-acylglycerophosphoethanolamine acyltransferase</fullName>
    </submittedName>
</protein>
<feature type="transmembrane region" description="Helical" evidence="7">
    <location>
        <begin position="377"/>
        <end position="396"/>
    </location>
</feature>
<evidence type="ECO:0000256" key="6">
    <source>
        <dbReference type="ARBA" id="ARBA00023136"/>
    </source>
</evidence>
<dbReference type="Pfam" id="PF07690">
    <property type="entry name" value="MFS_1"/>
    <property type="match status" value="1"/>
</dbReference>
<proteinExistence type="predicted"/>
<dbReference type="InterPro" id="IPR036259">
    <property type="entry name" value="MFS_trans_sf"/>
</dbReference>
<dbReference type="PATRIC" id="fig|448.7.peg.2462"/>
<evidence type="ECO:0000313" key="10">
    <source>
        <dbReference type="Proteomes" id="UP000054773"/>
    </source>
</evidence>
<accession>A0A0W0TF50</accession>
<feature type="domain" description="Major facilitator superfamily (MFS) profile" evidence="8">
    <location>
        <begin position="13"/>
        <end position="425"/>
    </location>
</feature>
<comment type="caution">
    <text evidence="9">The sequence shown here is derived from an EMBL/GenBank/DDBJ whole genome shotgun (WGS) entry which is preliminary data.</text>
</comment>
<dbReference type="OrthoDB" id="9803968at2"/>
<feature type="transmembrane region" description="Helical" evidence="7">
    <location>
        <begin position="402"/>
        <end position="422"/>
    </location>
</feature>
<feature type="transmembrane region" description="Helical" evidence="7">
    <location>
        <begin position="109"/>
        <end position="130"/>
    </location>
</feature>
<dbReference type="AlphaFoldDB" id="A0A0W0TF50"/>
<feature type="transmembrane region" description="Helical" evidence="7">
    <location>
        <begin position="262"/>
        <end position="282"/>
    </location>
</feature>
<keyword evidence="4 7" id="KW-0812">Transmembrane</keyword>
<gene>
    <name evidence="9" type="ORF">Lery_2343</name>
</gene>
<dbReference type="EMBL" id="LNYA01000034">
    <property type="protein sequence ID" value="KTC94176.1"/>
    <property type="molecule type" value="Genomic_DNA"/>
</dbReference>
<feature type="transmembrane region" description="Helical" evidence="7">
    <location>
        <begin position="223"/>
        <end position="242"/>
    </location>
</feature>
<keyword evidence="10" id="KW-1185">Reference proteome</keyword>
<evidence type="ECO:0000256" key="4">
    <source>
        <dbReference type="ARBA" id="ARBA00022692"/>
    </source>
</evidence>
<name>A0A0W0TF50_LEGER</name>
<keyword evidence="9" id="KW-0012">Acyltransferase</keyword>